<dbReference type="InterPro" id="IPR025403">
    <property type="entry name" value="TgpA-like_C"/>
</dbReference>
<keyword evidence="4" id="KW-1185">Reference proteome</keyword>
<accession>A0A0A2WS73</accession>
<feature type="transmembrane region" description="Helical" evidence="1">
    <location>
        <begin position="231"/>
        <end position="248"/>
    </location>
</feature>
<feature type="transmembrane region" description="Helical" evidence="1">
    <location>
        <begin position="93"/>
        <end position="113"/>
    </location>
</feature>
<proteinExistence type="predicted"/>
<evidence type="ECO:0000313" key="3">
    <source>
        <dbReference type="EMBL" id="KGQ22643.2"/>
    </source>
</evidence>
<feature type="transmembrane region" description="Helical" evidence="1">
    <location>
        <begin position="64"/>
        <end position="81"/>
    </location>
</feature>
<feature type="transmembrane region" description="Helical" evidence="1">
    <location>
        <begin position="198"/>
        <end position="219"/>
    </location>
</feature>
<protein>
    <recommendedName>
        <fullName evidence="2">Protein-glutamine gamma-glutamyltransferase-like C-terminal domain-containing protein</fullName>
    </recommendedName>
</protein>
<keyword evidence="1" id="KW-0812">Transmembrane</keyword>
<evidence type="ECO:0000259" key="2">
    <source>
        <dbReference type="Pfam" id="PF13559"/>
    </source>
</evidence>
<feature type="transmembrane region" description="Helical" evidence="1">
    <location>
        <begin position="134"/>
        <end position="152"/>
    </location>
</feature>
<evidence type="ECO:0000256" key="1">
    <source>
        <dbReference type="SAM" id="Phobius"/>
    </source>
</evidence>
<reference evidence="3 4" key="1">
    <citation type="journal article" date="2015" name="Genome Announc.">
        <title>Draft Genome Sequence of the Thermophile Thermus filiformis ATCC 43280, Producer of Carotenoid-(Di)glucoside-Branched Fatty Acid (Di)esters and Source of Hyperthermostable Enzymes of Biotechnological Interest.</title>
        <authorList>
            <person name="Mandelli F."/>
            <person name="Oliveira Ramires B."/>
            <person name="Couger M.B."/>
            <person name="Paixao D.A."/>
            <person name="Camilo C.M."/>
            <person name="Polikarpov I."/>
            <person name="Prade R."/>
            <person name="Riano-Pachon D.M."/>
            <person name="Squina F.M."/>
        </authorList>
    </citation>
    <scope>NUCLEOTIDE SEQUENCE [LARGE SCALE GENOMIC DNA]</scope>
    <source>
        <strain evidence="3 4">ATCC 43280</strain>
    </source>
</reference>
<dbReference type="AlphaFoldDB" id="A0A0A2WS73"/>
<dbReference type="RefSeq" id="WP_038061826.1">
    <property type="nucleotide sequence ID" value="NZ_JPSL02000038.1"/>
</dbReference>
<feature type="transmembrane region" description="Helical" evidence="1">
    <location>
        <begin position="34"/>
        <end position="52"/>
    </location>
</feature>
<keyword evidence="1" id="KW-0472">Membrane</keyword>
<keyword evidence="1" id="KW-1133">Transmembrane helix</keyword>
<feature type="transmembrane region" description="Helical" evidence="1">
    <location>
        <begin position="290"/>
        <end position="312"/>
    </location>
</feature>
<comment type="caution">
    <text evidence="3">The sequence shown here is derived from an EMBL/GenBank/DDBJ whole genome shotgun (WGS) entry which is preliminary data.</text>
</comment>
<gene>
    <name evidence="3" type="ORF">THFILI_04530</name>
</gene>
<dbReference type="STRING" id="276.THFILI_04530"/>
<dbReference type="Pfam" id="PF13559">
    <property type="entry name" value="DUF4129"/>
    <property type="match status" value="1"/>
</dbReference>
<sequence length="428" mass="44971">MAPFLGAGLLLLAAPPFWPGLALGVGLLLVARRVFPEGFLGWAFVPGVLVALGKPLALGVPQGVLVSGLLLLYGLFLSAKAHPLAPLLLLPPALALGPMGLFLLGVLHGVNLLEEAWKEAKARNGAFHAPPQALALPFLLGLGLWGLSFLPLPHFSLPVLVGPNPALGGEASAAGGGEVVYGAPEGGLPLWALWLDRLLSYALPLALLLLLLALLPLLGRGGRLPYRGGHVLPLLLALLAFGLLFLYLGTLGGGEEGSAGTSPLRPVPLMPEPGPKELVPGPKRLAETGLALAGLSALLTLGLLLGLGLFLWRSRPKGAERAEDQSPSKGPRAFRKPLPEDRVRRAYALALRALGRAGLPHLPHEGPLEYQRRVQGLFPEAQGPLGGLTRLYLPVRYGGRAGEEDAAQAEVFLEDILKLCSWRASKRP</sequence>
<dbReference type="EMBL" id="JPSL02000038">
    <property type="protein sequence ID" value="KGQ22643.2"/>
    <property type="molecule type" value="Genomic_DNA"/>
</dbReference>
<name>A0A0A2WS73_THEFI</name>
<organism evidence="3 4">
    <name type="scientific">Thermus filiformis</name>
    <dbReference type="NCBI Taxonomy" id="276"/>
    <lineage>
        <taxon>Bacteria</taxon>
        <taxon>Thermotogati</taxon>
        <taxon>Deinococcota</taxon>
        <taxon>Deinococci</taxon>
        <taxon>Thermales</taxon>
        <taxon>Thermaceae</taxon>
        <taxon>Thermus</taxon>
    </lineage>
</organism>
<dbReference type="Proteomes" id="UP000030364">
    <property type="component" value="Unassembled WGS sequence"/>
</dbReference>
<evidence type="ECO:0000313" key="4">
    <source>
        <dbReference type="Proteomes" id="UP000030364"/>
    </source>
</evidence>
<feature type="domain" description="Protein-glutamine gamma-glutamyltransferase-like C-terminal" evidence="2">
    <location>
        <begin position="346"/>
        <end position="409"/>
    </location>
</feature>